<evidence type="ECO:0000313" key="2">
    <source>
        <dbReference type="EMBL" id="HFC98232.1"/>
    </source>
</evidence>
<dbReference type="InterPro" id="IPR003399">
    <property type="entry name" value="Mce/MlaD"/>
</dbReference>
<dbReference type="GO" id="GO:0005548">
    <property type="term" value="F:phospholipid transporter activity"/>
    <property type="evidence" value="ECO:0007669"/>
    <property type="project" value="TreeGrafter"/>
</dbReference>
<dbReference type="Pfam" id="PF02470">
    <property type="entry name" value="MlaD"/>
    <property type="match status" value="1"/>
</dbReference>
<gene>
    <name evidence="2" type="ORF">ENJ40_07235</name>
</gene>
<dbReference type="PANTHER" id="PTHR33371:SF4">
    <property type="entry name" value="INTERMEMBRANE PHOSPHOLIPID TRANSPORT SYSTEM BINDING PROTEIN MLAD"/>
    <property type="match status" value="1"/>
</dbReference>
<dbReference type="PANTHER" id="PTHR33371">
    <property type="entry name" value="INTERMEMBRANE PHOSPHOLIPID TRANSPORT SYSTEM BINDING PROTEIN MLAD-RELATED"/>
    <property type="match status" value="1"/>
</dbReference>
<protein>
    <submittedName>
        <fullName evidence="2">MCE family protein</fullName>
    </submittedName>
</protein>
<dbReference type="EMBL" id="DRMH01000095">
    <property type="protein sequence ID" value="HFC98232.1"/>
    <property type="molecule type" value="Genomic_DNA"/>
</dbReference>
<dbReference type="InterPro" id="IPR052336">
    <property type="entry name" value="MlaD_Phospholipid_Transporter"/>
</dbReference>
<name>A0A7C3CLW8_9BACT</name>
<comment type="caution">
    <text evidence="2">The sequence shown here is derived from an EMBL/GenBank/DDBJ whole genome shotgun (WGS) entry which is preliminary data.</text>
</comment>
<reference evidence="2" key="1">
    <citation type="journal article" date="2020" name="mSystems">
        <title>Genome- and Community-Level Interaction Insights into Carbon Utilization and Element Cycling Functions of Hydrothermarchaeota in Hydrothermal Sediment.</title>
        <authorList>
            <person name="Zhou Z."/>
            <person name="Liu Y."/>
            <person name="Xu W."/>
            <person name="Pan J."/>
            <person name="Luo Z.H."/>
            <person name="Li M."/>
        </authorList>
    </citation>
    <scope>NUCLEOTIDE SEQUENCE [LARGE SCALE GENOMIC DNA]</scope>
    <source>
        <strain evidence="2">HyVt-483</strain>
    </source>
</reference>
<evidence type="ECO:0000259" key="1">
    <source>
        <dbReference type="Pfam" id="PF02470"/>
    </source>
</evidence>
<dbReference type="GO" id="GO:0005543">
    <property type="term" value="F:phospholipid binding"/>
    <property type="evidence" value="ECO:0007669"/>
    <property type="project" value="TreeGrafter"/>
</dbReference>
<accession>A0A7C3CLW8</accession>
<sequence length="358" mass="39078">MYRKSTEIKVGIFVLVALLALGYLTIKLAAESLAPKGTYPLYAVFDDVSGLVKGARVEMAGVEIGRVGQIGLLPQGKAQVELRIYKKVKISRDALARIRTAGVLGDKFVEIRQGHSREFLKPGEKLARTESPMDFSQLIAEVGPTLKDLRKVAEGLSDILGTEEGRNNLKELVANLRDASASFKVVGQRLVNGQGTLGKLLVDESLYRDLKGSLSDFKVTMHNLRVVSDKMARGEGTLGKLLTDEDLYRSFKKAMESVERGSTAIAEVAEKINRGEGTLGKLLTDDELYNHLNNAAASLERITRKIDRGQGTLGKLVNDDSLYYEAKRAFQNVNRATTGIQEQVPISILGTIAGAAMR</sequence>
<feature type="domain" description="Mce/MlaD" evidence="1">
    <location>
        <begin position="38"/>
        <end position="114"/>
    </location>
</feature>
<organism evidence="2">
    <name type="scientific">Thermosulfurimonas dismutans</name>
    <dbReference type="NCBI Taxonomy" id="999894"/>
    <lineage>
        <taxon>Bacteria</taxon>
        <taxon>Pseudomonadati</taxon>
        <taxon>Thermodesulfobacteriota</taxon>
        <taxon>Thermodesulfobacteria</taxon>
        <taxon>Thermodesulfobacteriales</taxon>
        <taxon>Thermodesulfobacteriaceae</taxon>
        <taxon>Thermosulfurimonas</taxon>
    </lineage>
</organism>
<dbReference type="Proteomes" id="UP000886043">
    <property type="component" value="Unassembled WGS sequence"/>
</dbReference>
<dbReference type="AlphaFoldDB" id="A0A7C3CLW8"/>
<proteinExistence type="predicted"/>